<reference evidence="2 3" key="1">
    <citation type="submission" date="2023-05" db="EMBL/GenBank/DDBJ databases">
        <title>Chelatococcus sp. nov., a moderately thermophilic bacterium isolated from hot spring microbial mat.</title>
        <authorList>
            <person name="Hu C.-J."/>
            <person name="Li W.-J."/>
        </authorList>
    </citation>
    <scope>NUCLEOTIDE SEQUENCE [LARGE SCALE GENOMIC DNA]</scope>
    <source>
        <strain evidence="2 3">SYSU G07232</strain>
    </source>
</reference>
<proteinExistence type="predicted"/>
<keyword evidence="3" id="KW-1185">Reference proteome</keyword>
<evidence type="ECO:0000256" key="1">
    <source>
        <dbReference type="SAM" id="MobiDB-lite"/>
    </source>
</evidence>
<dbReference type="Proteomes" id="UP001321492">
    <property type="component" value="Unassembled WGS sequence"/>
</dbReference>
<dbReference type="RefSeq" id="WP_283740399.1">
    <property type="nucleotide sequence ID" value="NZ_JASJEV010000005.1"/>
</dbReference>
<gene>
    <name evidence="2" type="ORF">QNA08_09155</name>
</gene>
<feature type="region of interest" description="Disordered" evidence="1">
    <location>
        <begin position="135"/>
        <end position="166"/>
    </location>
</feature>
<dbReference type="EMBL" id="JASJEV010000005">
    <property type="protein sequence ID" value="MDJ1158399.1"/>
    <property type="molecule type" value="Genomic_DNA"/>
</dbReference>
<accession>A0ABT7AGB2</accession>
<evidence type="ECO:0000313" key="3">
    <source>
        <dbReference type="Proteomes" id="UP001321492"/>
    </source>
</evidence>
<name>A0ABT7AGB2_9HYPH</name>
<evidence type="ECO:0000313" key="2">
    <source>
        <dbReference type="EMBL" id="MDJ1158399.1"/>
    </source>
</evidence>
<comment type="caution">
    <text evidence="2">The sequence shown here is derived from an EMBL/GenBank/DDBJ whole genome shotgun (WGS) entry which is preliminary data.</text>
</comment>
<sequence>MGGGGLPEHAAGANGEILPDGVIDRASEGAQPIIVRAGQIEIDAEGAVRRELGAREKRPAEIAEDDAVDDVGKCVQLAHEAAEGRVHACEHPPVELGTAGKTMPDPARLADKALDRQFAAGPDDRPVVAELAAAAGEERRSGGADASRPPRIEAGGKTFIAGGEWR</sequence>
<protein>
    <submittedName>
        <fullName evidence="2">Uncharacterized protein</fullName>
    </submittedName>
</protein>
<organism evidence="2 3">
    <name type="scientific">Chelatococcus albus</name>
    <dbReference type="NCBI Taxonomy" id="3047466"/>
    <lineage>
        <taxon>Bacteria</taxon>
        <taxon>Pseudomonadati</taxon>
        <taxon>Pseudomonadota</taxon>
        <taxon>Alphaproteobacteria</taxon>
        <taxon>Hyphomicrobiales</taxon>
        <taxon>Chelatococcaceae</taxon>
        <taxon>Chelatococcus</taxon>
    </lineage>
</organism>